<protein>
    <submittedName>
        <fullName evidence="2">Uncharacterized protein</fullName>
    </submittedName>
</protein>
<accession>A0AAV5VKU6</accession>
<feature type="transmembrane region" description="Helical" evidence="1">
    <location>
        <begin position="366"/>
        <end position="392"/>
    </location>
</feature>
<evidence type="ECO:0000313" key="2">
    <source>
        <dbReference type="EMBL" id="GMT18399.1"/>
    </source>
</evidence>
<dbReference type="AlphaFoldDB" id="A0AAV5VKU6"/>
<dbReference type="EMBL" id="BTSY01000003">
    <property type="protein sequence ID" value="GMT18399.1"/>
    <property type="molecule type" value="Genomic_DNA"/>
</dbReference>
<comment type="caution">
    <text evidence="2">The sequence shown here is derived from an EMBL/GenBank/DDBJ whole genome shotgun (WGS) entry which is preliminary data.</text>
</comment>
<sequence>LQMGKPAGEATNCLVKHIEVPLREEDPDRLHLIQVANFQERPSRRDYDVNTGAPLGPEPLKSTREKLVNLFSISTVVAHLSISLLSLIIVTVWLIPSKDIFWKSDHTNTTANSGPDGQSPPPLDVPIPCKIVFHLFTAYIILALITKLFARSFYDDILSLAAGKIARKLFWFHEKKFNNFVLHEEFALIYPKIWNVNEWCEILQLSFTGIIRVLIYVDWINKESATTIVTTYDHIFRHLVISLLFFFFLLIIINVRARRNVASIKGIPRKPMVKANSAWGEKDTVVEVYPSLFVVDRRPPPPIGKDVYSTVKDHLQFMWGTKEEMWLFQLMLHWDWFYLHLVTVAHLPILARWIEIETAKWSFCAWFTSIFIVILPAYTVYIALRILLIIAAHKLAIYRENRRAAAKMQDSPKLEI</sequence>
<feature type="transmembrane region" description="Helical" evidence="1">
    <location>
        <begin position="336"/>
        <end position="354"/>
    </location>
</feature>
<evidence type="ECO:0000313" key="3">
    <source>
        <dbReference type="Proteomes" id="UP001432322"/>
    </source>
</evidence>
<feature type="transmembrane region" description="Helical" evidence="1">
    <location>
        <begin position="235"/>
        <end position="255"/>
    </location>
</feature>
<evidence type="ECO:0000256" key="1">
    <source>
        <dbReference type="SAM" id="Phobius"/>
    </source>
</evidence>
<keyword evidence="3" id="KW-1185">Reference proteome</keyword>
<keyword evidence="1" id="KW-0472">Membrane</keyword>
<name>A0AAV5VKU6_9BILA</name>
<reference evidence="2" key="1">
    <citation type="submission" date="2023-10" db="EMBL/GenBank/DDBJ databases">
        <title>Genome assembly of Pristionchus species.</title>
        <authorList>
            <person name="Yoshida K."/>
            <person name="Sommer R.J."/>
        </authorList>
    </citation>
    <scope>NUCLEOTIDE SEQUENCE</scope>
    <source>
        <strain evidence="2">RS5133</strain>
    </source>
</reference>
<proteinExistence type="predicted"/>
<keyword evidence="1" id="KW-0812">Transmembrane</keyword>
<feature type="transmembrane region" description="Helical" evidence="1">
    <location>
        <begin position="70"/>
        <end position="95"/>
    </location>
</feature>
<dbReference type="Proteomes" id="UP001432322">
    <property type="component" value="Unassembled WGS sequence"/>
</dbReference>
<feature type="transmembrane region" description="Helical" evidence="1">
    <location>
        <begin position="202"/>
        <end position="220"/>
    </location>
</feature>
<gene>
    <name evidence="2" type="ORF">PFISCL1PPCAC_9696</name>
</gene>
<organism evidence="2 3">
    <name type="scientific">Pristionchus fissidentatus</name>
    <dbReference type="NCBI Taxonomy" id="1538716"/>
    <lineage>
        <taxon>Eukaryota</taxon>
        <taxon>Metazoa</taxon>
        <taxon>Ecdysozoa</taxon>
        <taxon>Nematoda</taxon>
        <taxon>Chromadorea</taxon>
        <taxon>Rhabditida</taxon>
        <taxon>Rhabditina</taxon>
        <taxon>Diplogasteromorpha</taxon>
        <taxon>Diplogasteroidea</taxon>
        <taxon>Neodiplogasteridae</taxon>
        <taxon>Pristionchus</taxon>
    </lineage>
</organism>
<feature type="non-terminal residue" evidence="2">
    <location>
        <position position="1"/>
    </location>
</feature>
<keyword evidence="1" id="KW-1133">Transmembrane helix</keyword>
<feature type="transmembrane region" description="Helical" evidence="1">
    <location>
        <begin position="131"/>
        <end position="150"/>
    </location>
</feature>